<evidence type="ECO:0000313" key="3">
    <source>
        <dbReference type="Proteomes" id="UP000823388"/>
    </source>
</evidence>
<evidence type="ECO:0000256" key="1">
    <source>
        <dbReference type="SAM" id="Phobius"/>
    </source>
</evidence>
<sequence length="91" mass="10542">MVCLQGGNDEKLLQYIYCLQLYISVWMWSRKDWLGRLEKMSQKKEGDLFRSRSRTGAISISLSILALMIFVATGCRIQTKIMIPRKGLQLL</sequence>
<accession>A0A8T0VT20</accession>
<feature type="transmembrane region" description="Helical" evidence="1">
    <location>
        <begin position="12"/>
        <end position="29"/>
    </location>
</feature>
<dbReference type="Proteomes" id="UP000823388">
    <property type="component" value="Chromosome 2K"/>
</dbReference>
<protein>
    <submittedName>
        <fullName evidence="2">Uncharacterized protein</fullName>
    </submittedName>
</protein>
<keyword evidence="1" id="KW-0472">Membrane</keyword>
<keyword evidence="1" id="KW-0812">Transmembrane</keyword>
<gene>
    <name evidence="2" type="ORF">PVAP13_2KG064416</name>
</gene>
<evidence type="ECO:0000313" key="2">
    <source>
        <dbReference type="EMBL" id="KAG2640011.1"/>
    </source>
</evidence>
<organism evidence="2 3">
    <name type="scientific">Panicum virgatum</name>
    <name type="common">Blackwell switchgrass</name>
    <dbReference type="NCBI Taxonomy" id="38727"/>
    <lineage>
        <taxon>Eukaryota</taxon>
        <taxon>Viridiplantae</taxon>
        <taxon>Streptophyta</taxon>
        <taxon>Embryophyta</taxon>
        <taxon>Tracheophyta</taxon>
        <taxon>Spermatophyta</taxon>
        <taxon>Magnoliopsida</taxon>
        <taxon>Liliopsida</taxon>
        <taxon>Poales</taxon>
        <taxon>Poaceae</taxon>
        <taxon>PACMAD clade</taxon>
        <taxon>Panicoideae</taxon>
        <taxon>Panicodae</taxon>
        <taxon>Paniceae</taxon>
        <taxon>Panicinae</taxon>
        <taxon>Panicum</taxon>
        <taxon>Panicum sect. Hiantes</taxon>
    </lineage>
</organism>
<proteinExistence type="predicted"/>
<feature type="transmembrane region" description="Helical" evidence="1">
    <location>
        <begin position="57"/>
        <end position="77"/>
    </location>
</feature>
<keyword evidence="3" id="KW-1185">Reference proteome</keyword>
<dbReference type="AlphaFoldDB" id="A0A8T0VT20"/>
<dbReference type="EMBL" id="CM029039">
    <property type="protein sequence ID" value="KAG2640011.1"/>
    <property type="molecule type" value="Genomic_DNA"/>
</dbReference>
<keyword evidence="1" id="KW-1133">Transmembrane helix</keyword>
<comment type="caution">
    <text evidence="2">The sequence shown here is derived from an EMBL/GenBank/DDBJ whole genome shotgun (WGS) entry which is preliminary data.</text>
</comment>
<name>A0A8T0VT20_PANVG</name>
<reference evidence="2" key="1">
    <citation type="submission" date="2020-05" db="EMBL/GenBank/DDBJ databases">
        <title>WGS assembly of Panicum virgatum.</title>
        <authorList>
            <person name="Lovell J.T."/>
            <person name="Jenkins J."/>
            <person name="Shu S."/>
            <person name="Juenger T.E."/>
            <person name="Schmutz J."/>
        </authorList>
    </citation>
    <scope>NUCLEOTIDE SEQUENCE</scope>
    <source>
        <strain evidence="2">AP13</strain>
    </source>
</reference>